<dbReference type="PRINTS" id="PR00153">
    <property type="entry name" value="CSAPPISMRASE"/>
</dbReference>
<evidence type="ECO:0000256" key="2">
    <source>
        <dbReference type="ARBA" id="ARBA00007365"/>
    </source>
</evidence>
<dbReference type="Gene3D" id="2.40.100.10">
    <property type="entry name" value="Cyclophilin-like"/>
    <property type="match status" value="1"/>
</dbReference>
<feature type="domain" description="PPIase cyclophilin-type" evidence="8">
    <location>
        <begin position="19"/>
        <end position="166"/>
    </location>
</feature>
<comment type="subunit">
    <text evidence="6">Part of the activated spliceosome B/catalytic step 1 spliceosome, one of the forms of the spliceosome which has a well-formed active site but still cannot catalyze the branching reaction and is composed at least of 52 proteins, the U2, U5 and U6 snRNAs and the pre-mRNA. Recruited during early steps of activated spliceosome B maturation, it is probably one of the first proteins released from this complex as he matures to the spliceosome C complex. Component of the minor spliceosome, which splices U12-type introns.</text>
</comment>
<dbReference type="InterPro" id="IPR029000">
    <property type="entry name" value="Cyclophilin-like_dom_sf"/>
</dbReference>
<dbReference type="PANTHER" id="PTHR45625">
    <property type="entry name" value="PEPTIDYL-PROLYL CIS-TRANS ISOMERASE-RELATED"/>
    <property type="match status" value="1"/>
</dbReference>
<protein>
    <recommendedName>
        <fullName evidence="4">Spliceosome-associated protein CWC27 homolog</fullName>
    </recommendedName>
    <alternativeName>
        <fullName evidence="5">Probable inactive peptidyl-prolyl cis-trans isomerase CWC27 homolog</fullName>
    </alternativeName>
</protein>
<evidence type="ECO:0000256" key="3">
    <source>
        <dbReference type="ARBA" id="ARBA00023242"/>
    </source>
</evidence>
<dbReference type="InterPro" id="IPR002130">
    <property type="entry name" value="Cyclophilin-type_PPIase_dom"/>
</dbReference>
<sequence length="480" mass="54520">MSNIYVTEPATHGKVILKTTVGEIEIELWSKEAPKACRNFVQLCMEGYYDDTSFHRLVRGFIVQGGDPTGTGEGGESIYGQPFKTEIHSRLSFNRRGLVGMACLEENMNGSQFFFTLGPATELTGKHTLFGRVAGETLFNMLRLGEGDIGRNERPLRLHRIVSTYVILNPYDDIEPRHRPKQIVQSGPEEELKVTAKATKNFSLLSFGEEAEEEEEIVNTVVEKFRQKSKSAHDLLSDPRLSSIPVMISDEDAEAVNRAKSELEKEIQERQRRRDAAHLQEDEAKAKRIEMLRQEAEELRRQIALSKQAEKNKQLKEKEELGRKAREAQEQKEQEEAALARWEAKQKGELGGDSKTTQPLVDDLDTFTADFASYKAKSKKAIKGSEREAVTLSLLERFGNRLRSVIGSEESNEELGKFSPMDDWMKNRLVSEVPTPARKVLDPTMPHPDRYDLYDPRNPLNVRKRGGDVESVTEKKSRRV</sequence>
<name>A0A183QIX3_9TREM</name>
<dbReference type="InterPro" id="IPR020892">
    <property type="entry name" value="Cyclophilin-type_PPIase_CS"/>
</dbReference>
<keyword evidence="9" id="KW-1185">Reference proteome</keyword>
<dbReference type="CDD" id="cd01925">
    <property type="entry name" value="cyclophilin_CeCYP16-like"/>
    <property type="match status" value="1"/>
</dbReference>
<organism evidence="9 10">
    <name type="scientific">Schistosoma rodhaini</name>
    <dbReference type="NCBI Taxonomy" id="6188"/>
    <lineage>
        <taxon>Eukaryota</taxon>
        <taxon>Metazoa</taxon>
        <taxon>Spiralia</taxon>
        <taxon>Lophotrochozoa</taxon>
        <taxon>Platyhelminthes</taxon>
        <taxon>Trematoda</taxon>
        <taxon>Digenea</taxon>
        <taxon>Strigeidida</taxon>
        <taxon>Schistosomatoidea</taxon>
        <taxon>Schistosomatidae</taxon>
        <taxon>Schistosoma</taxon>
    </lineage>
</organism>
<feature type="compositionally biased region" description="Basic and acidic residues" evidence="7">
    <location>
        <begin position="310"/>
        <end position="335"/>
    </location>
</feature>
<dbReference type="SUPFAM" id="SSF50891">
    <property type="entry name" value="Cyclophilin-like"/>
    <property type="match status" value="1"/>
</dbReference>
<dbReference type="Pfam" id="PF00160">
    <property type="entry name" value="Pro_isomerase"/>
    <property type="match status" value="1"/>
</dbReference>
<evidence type="ECO:0000313" key="10">
    <source>
        <dbReference type="WBParaSite" id="SRDH1_17340.1"/>
    </source>
</evidence>
<dbReference type="WBParaSite" id="SRDH1_17340.2">
    <property type="protein sequence ID" value="SRDH1_17340.2"/>
    <property type="gene ID" value="SRDH1_17340"/>
</dbReference>
<feature type="region of interest" description="Disordered" evidence="7">
    <location>
        <begin position="310"/>
        <end position="338"/>
    </location>
</feature>
<dbReference type="GO" id="GO:0003755">
    <property type="term" value="F:peptidyl-prolyl cis-trans isomerase activity"/>
    <property type="evidence" value="ECO:0007669"/>
    <property type="project" value="InterPro"/>
</dbReference>
<evidence type="ECO:0000313" key="9">
    <source>
        <dbReference type="Proteomes" id="UP000050792"/>
    </source>
</evidence>
<dbReference type="PANTHER" id="PTHR45625:SF6">
    <property type="entry name" value="SPLICEOSOME-ASSOCIATED PROTEIN CWC27 HOMOLOG"/>
    <property type="match status" value="1"/>
</dbReference>
<evidence type="ECO:0000256" key="6">
    <source>
        <dbReference type="ARBA" id="ARBA00046368"/>
    </source>
</evidence>
<dbReference type="PROSITE" id="PS50072">
    <property type="entry name" value="CSA_PPIASE_2"/>
    <property type="match status" value="1"/>
</dbReference>
<dbReference type="InterPro" id="IPR044666">
    <property type="entry name" value="Cyclophilin_A-like"/>
</dbReference>
<evidence type="ECO:0000256" key="5">
    <source>
        <dbReference type="ARBA" id="ARBA00042090"/>
    </source>
</evidence>
<evidence type="ECO:0000313" key="11">
    <source>
        <dbReference type="WBParaSite" id="SRDH1_17340.2"/>
    </source>
</evidence>
<dbReference type="GO" id="GO:0071013">
    <property type="term" value="C:catalytic step 2 spliceosome"/>
    <property type="evidence" value="ECO:0007669"/>
    <property type="project" value="TreeGrafter"/>
</dbReference>
<accession>A0A183QIX3</accession>
<reference evidence="10 11" key="2">
    <citation type="submission" date="2023-11" db="UniProtKB">
        <authorList>
            <consortium name="WormBaseParasite"/>
        </authorList>
    </citation>
    <scope>IDENTIFICATION</scope>
</reference>
<evidence type="ECO:0000259" key="8">
    <source>
        <dbReference type="PROSITE" id="PS50072"/>
    </source>
</evidence>
<feature type="region of interest" description="Disordered" evidence="7">
    <location>
        <begin position="433"/>
        <end position="480"/>
    </location>
</feature>
<feature type="compositionally biased region" description="Basic and acidic residues" evidence="7">
    <location>
        <begin position="465"/>
        <end position="480"/>
    </location>
</feature>
<keyword evidence="3" id="KW-0539">Nucleus</keyword>
<dbReference type="AlphaFoldDB" id="A0A183QIX3"/>
<comment type="subcellular location">
    <subcellularLocation>
        <location evidence="1">Nucleus</location>
    </subcellularLocation>
</comment>
<dbReference type="WBParaSite" id="SRDH1_17340.1">
    <property type="protein sequence ID" value="SRDH1_17340.1"/>
    <property type="gene ID" value="SRDH1_17340"/>
</dbReference>
<reference evidence="9" key="1">
    <citation type="submission" date="2022-06" db="EMBL/GenBank/DDBJ databases">
        <authorList>
            <person name="Berger JAMES D."/>
            <person name="Berger JAMES D."/>
        </authorList>
    </citation>
    <scope>NUCLEOTIDE SEQUENCE [LARGE SCALE GENOMIC DNA]</scope>
</reference>
<dbReference type="GO" id="GO:0006457">
    <property type="term" value="P:protein folding"/>
    <property type="evidence" value="ECO:0007669"/>
    <property type="project" value="InterPro"/>
</dbReference>
<dbReference type="Proteomes" id="UP000050792">
    <property type="component" value="Unassembled WGS sequence"/>
</dbReference>
<evidence type="ECO:0000256" key="1">
    <source>
        <dbReference type="ARBA" id="ARBA00004123"/>
    </source>
</evidence>
<evidence type="ECO:0000256" key="4">
    <source>
        <dbReference type="ARBA" id="ARBA00040027"/>
    </source>
</evidence>
<dbReference type="FunFam" id="2.40.100.10:FF:000007">
    <property type="entry name" value="Peptidyl-prolyl cis-trans isomerase CWC27 homolog"/>
    <property type="match status" value="1"/>
</dbReference>
<comment type="similarity">
    <text evidence="2">Belongs to the cyclophilin-type PPIase family.</text>
</comment>
<proteinExistence type="inferred from homology"/>
<dbReference type="PROSITE" id="PS00170">
    <property type="entry name" value="CSA_PPIASE_1"/>
    <property type="match status" value="1"/>
</dbReference>
<evidence type="ECO:0000256" key="7">
    <source>
        <dbReference type="SAM" id="MobiDB-lite"/>
    </source>
</evidence>